<evidence type="ECO:0000259" key="1">
    <source>
        <dbReference type="Pfam" id="PF11505"/>
    </source>
</evidence>
<organism evidence="2 3">
    <name type="scientific">Pyrococcus yayanosii (strain CH1 / JCM 16557)</name>
    <dbReference type="NCBI Taxonomy" id="529709"/>
    <lineage>
        <taxon>Archaea</taxon>
        <taxon>Methanobacteriati</taxon>
        <taxon>Methanobacteriota</taxon>
        <taxon>Thermococci</taxon>
        <taxon>Thermococcales</taxon>
        <taxon>Thermococcaceae</taxon>
        <taxon>Pyrococcus</taxon>
    </lineage>
</organism>
<accession>F8AIJ1</accession>
<name>F8AIJ1_PYRYC</name>
<feature type="domain" description="DUF3216" evidence="1">
    <location>
        <begin position="3"/>
        <end position="91"/>
    </location>
</feature>
<dbReference type="InterPro" id="IPR038317">
    <property type="entry name" value="Pf1176-like_sf"/>
</dbReference>
<keyword evidence="3" id="KW-1185">Reference proteome</keyword>
<gene>
    <name evidence="2" type="ordered locus">PYCH_06690</name>
</gene>
<dbReference type="Proteomes" id="UP000008386">
    <property type="component" value="Chromosome"/>
</dbReference>
<dbReference type="KEGG" id="pya:PYCH_06690"/>
<dbReference type="Pfam" id="PF11505">
    <property type="entry name" value="DUF3216"/>
    <property type="match status" value="1"/>
</dbReference>
<proteinExistence type="predicted"/>
<reference evidence="2 3" key="1">
    <citation type="journal article" date="2011" name="J. Bacteriol.">
        <title>Complete genome sequence of the obligate piezophilic hyperthermophilic archaeon Pyrococcus yayanosii CH1.</title>
        <authorList>
            <person name="Jun X."/>
            <person name="Lupeng L."/>
            <person name="Minjuan X."/>
            <person name="Oger P."/>
            <person name="Fengping W."/>
            <person name="Jebbar M."/>
            <person name="Xiang X."/>
        </authorList>
    </citation>
    <scope>NUCLEOTIDE SEQUENCE [LARGE SCALE GENOMIC DNA]</scope>
    <source>
        <strain evidence="3">CH1 / JCM 16557</strain>
    </source>
</reference>
<evidence type="ECO:0000313" key="2">
    <source>
        <dbReference type="EMBL" id="AEH24357.1"/>
    </source>
</evidence>
<dbReference type="RefSeq" id="WP_013905414.1">
    <property type="nucleotide sequence ID" value="NC_015680.1"/>
</dbReference>
<dbReference type="HOGENOM" id="CLU_2299495_0_0_2"/>
<dbReference type="EMBL" id="CP002779">
    <property type="protein sequence ID" value="AEH24357.1"/>
    <property type="molecule type" value="Genomic_DNA"/>
</dbReference>
<dbReference type="AlphaFoldDB" id="F8AIJ1"/>
<dbReference type="STRING" id="529709.PYCH_06690"/>
<dbReference type="eggNOG" id="arCOG07142">
    <property type="taxonomic scope" value="Archaea"/>
</dbReference>
<dbReference type="OrthoDB" id="1018at2157"/>
<evidence type="ECO:0000313" key="3">
    <source>
        <dbReference type="Proteomes" id="UP000008386"/>
    </source>
</evidence>
<dbReference type="InterPro" id="IPR023108">
    <property type="entry name" value="DUF3216"/>
</dbReference>
<sequence length="93" mass="10624">MLIEEVKELCRELGEEGLITTIDSFVSLNRELEGKRGNEFVEIAVLGFLEGILTTLKIRHEDGRIDALLGKVRARREELEALFRRSRSPLTEV</sequence>
<protein>
    <recommendedName>
        <fullName evidence="1">DUF3216 domain-containing protein</fullName>
    </recommendedName>
</protein>
<dbReference type="GeneID" id="10837245"/>
<dbReference type="Gene3D" id="1.20.120.460">
    <property type="entry name" value="protein pf1176 like"/>
    <property type="match status" value="1"/>
</dbReference>